<protein>
    <recommendedName>
        <fullName evidence="1">glutathione-specific gamma-glutamylcyclotransferase</fullName>
        <ecNumber evidence="1">4.3.2.7</ecNumber>
    </recommendedName>
</protein>
<dbReference type="SUPFAM" id="SSF110857">
    <property type="entry name" value="Gamma-glutamyl cyclotransferase-like"/>
    <property type="match status" value="1"/>
</dbReference>
<dbReference type="Pfam" id="PF04752">
    <property type="entry name" value="ChaC"/>
    <property type="match status" value="1"/>
</dbReference>
<reference evidence="3" key="1">
    <citation type="journal article" date="2021" name="Front. Microbiol.">
        <title>Comprehensive Comparative Genomics and Phenotyping of Methylobacterium Species.</title>
        <authorList>
            <person name="Alessa O."/>
            <person name="Ogura Y."/>
            <person name="Fujitani Y."/>
            <person name="Takami H."/>
            <person name="Hayashi T."/>
            <person name="Sahin N."/>
            <person name="Tani A."/>
        </authorList>
    </citation>
    <scope>NUCLEOTIDE SEQUENCE</scope>
    <source>
        <strain evidence="3">LMG 23639</strain>
    </source>
</reference>
<keyword evidence="4" id="KW-1185">Reference proteome</keyword>
<evidence type="ECO:0000256" key="2">
    <source>
        <dbReference type="ARBA" id="ARBA00023239"/>
    </source>
</evidence>
<dbReference type="InterPro" id="IPR036568">
    <property type="entry name" value="GGCT-like_sf"/>
</dbReference>
<dbReference type="InterPro" id="IPR013024">
    <property type="entry name" value="GGCT-like"/>
</dbReference>
<dbReference type="EMBL" id="BPQR01000012">
    <property type="protein sequence ID" value="GJE05525.1"/>
    <property type="molecule type" value="Genomic_DNA"/>
</dbReference>
<evidence type="ECO:0000313" key="3">
    <source>
        <dbReference type="EMBL" id="GJE05525.1"/>
    </source>
</evidence>
<reference evidence="3" key="2">
    <citation type="submission" date="2021-08" db="EMBL/GenBank/DDBJ databases">
        <authorList>
            <person name="Tani A."/>
            <person name="Ola A."/>
            <person name="Ogura Y."/>
            <person name="Katsura K."/>
            <person name="Hayashi T."/>
        </authorList>
    </citation>
    <scope>NUCLEOTIDE SEQUENCE</scope>
    <source>
        <strain evidence="3">LMG 23639</strain>
    </source>
</reference>
<keyword evidence="2" id="KW-0456">Lyase</keyword>
<dbReference type="CDD" id="cd06661">
    <property type="entry name" value="GGCT_like"/>
    <property type="match status" value="1"/>
</dbReference>
<sequence length="236" mass="25826">MPKGSLQEALSLDFDLIARAHPGAVADDETALKLLSEEELGPGLERMLAGHAPGEGLWVFAYGSLLWKPEFAFDARRVGTVHGFHRRFCLLQRRFRGTRERPGLVLALDRGGSCKGVAFRLAGLDPRAALMPVWRREMQGLGYEGRWVTVETGDGPVRALTFVVNRAGDRYTGRLSDAETAERIAAACGHLGPSAEYLLRTVRACAELGIHDPHLWRVQALVAERLRACGTAANEA</sequence>
<dbReference type="PANTHER" id="PTHR12192:SF2">
    <property type="entry name" value="GLUTATHIONE-SPECIFIC GAMMA-GLUTAMYLCYCLOTRANSFERASE 2"/>
    <property type="match status" value="1"/>
</dbReference>
<evidence type="ECO:0000313" key="4">
    <source>
        <dbReference type="Proteomes" id="UP001055102"/>
    </source>
</evidence>
<comment type="caution">
    <text evidence="3">The sequence shown here is derived from an EMBL/GenBank/DDBJ whole genome shotgun (WGS) entry which is preliminary data.</text>
</comment>
<dbReference type="InterPro" id="IPR006840">
    <property type="entry name" value="ChaC"/>
</dbReference>
<proteinExistence type="predicted"/>
<dbReference type="Gene3D" id="3.10.490.10">
    <property type="entry name" value="Gamma-glutamyl cyclotransferase-like"/>
    <property type="match status" value="1"/>
</dbReference>
<name>A0ABQ4SUF6_9HYPH</name>
<organism evidence="3 4">
    <name type="scientific">Methylobacterium jeotgali</name>
    <dbReference type="NCBI Taxonomy" id="381630"/>
    <lineage>
        <taxon>Bacteria</taxon>
        <taxon>Pseudomonadati</taxon>
        <taxon>Pseudomonadota</taxon>
        <taxon>Alphaproteobacteria</taxon>
        <taxon>Hyphomicrobiales</taxon>
        <taxon>Methylobacteriaceae</taxon>
        <taxon>Methylobacterium</taxon>
    </lineage>
</organism>
<evidence type="ECO:0000256" key="1">
    <source>
        <dbReference type="ARBA" id="ARBA00012344"/>
    </source>
</evidence>
<dbReference type="RefSeq" id="WP_238274212.1">
    <property type="nucleotide sequence ID" value="NZ_BPQR01000012.1"/>
</dbReference>
<gene>
    <name evidence="3" type="primary">chaC</name>
    <name evidence="3" type="ORF">AOPFMNJM_0825</name>
</gene>
<dbReference type="EC" id="4.3.2.7" evidence="1"/>
<dbReference type="PANTHER" id="PTHR12192">
    <property type="entry name" value="CATION TRANSPORT PROTEIN CHAC-RELATED"/>
    <property type="match status" value="1"/>
</dbReference>
<accession>A0ABQ4SUF6</accession>
<dbReference type="Proteomes" id="UP001055102">
    <property type="component" value="Unassembled WGS sequence"/>
</dbReference>